<dbReference type="EMBL" id="RRYP01001886">
    <property type="protein sequence ID" value="TNV85373.1"/>
    <property type="molecule type" value="Genomic_DNA"/>
</dbReference>
<feature type="compositionally biased region" description="Polar residues" evidence="1">
    <location>
        <begin position="190"/>
        <end position="200"/>
    </location>
</feature>
<proteinExistence type="predicted"/>
<dbReference type="AlphaFoldDB" id="A0A8J8P159"/>
<evidence type="ECO:0000256" key="1">
    <source>
        <dbReference type="SAM" id="MobiDB-lite"/>
    </source>
</evidence>
<feature type="compositionally biased region" description="Polar residues" evidence="1">
    <location>
        <begin position="209"/>
        <end position="222"/>
    </location>
</feature>
<feature type="region of interest" description="Disordered" evidence="1">
    <location>
        <begin position="127"/>
        <end position="240"/>
    </location>
</feature>
<feature type="region of interest" description="Disordered" evidence="1">
    <location>
        <begin position="1"/>
        <end position="50"/>
    </location>
</feature>
<protein>
    <submittedName>
        <fullName evidence="2">Uncharacterized protein</fullName>
    </submittedName>
</protein>
<keyword evidence="3" id="KW-1185">Reference proteome</keyword>
<accession>A0A8J8P159</accession>
<sequence length="500" mass="56617">MHQEGQDHQSNYSHNQTPQRGLTAQPRVGGASATNSGSTSRPDGNQGRRLDRASLFARFKYRNLAQLGGSKDPTGGKTKSLSQIQHLLENANPSASAQEQQMWRSSIFNEKPKLPEWSRSFTKNAQGKWVKVRQQPEVSSQNQAHNGGANLSYQQQHHRRDRLPIEQQQRPTYTDRSQYSQHDGYHQNDENSYQTSSDARYSQEKKYPNSHSHQYPNPQQDPNFDPSILETPGAGGASAGNEWDLRAAQFKRQPLKARQEGDYEGQYGQYMVEGMWDDEFSKSKGMKKFELGRVIERDTPQMINGQKTGDIQGNSSADIGELGAQLHSMSIAQKKAAVNTNRIVKTTNIDVFLNCDDMTAEELSAIEREELSDAKHLRSVGQEEEEEDPEWADVNLEEVKKQETLTKAITPLFNQGAHNFQSAQIYSNQDLTQGQQKNQNFEGFPRSQQVIQQQWAEQDDAIISVKRQPAYSFPLQAFHPLSSSYLLRQPYLSSSKEVQP</sequence>
<comment type="caution">
    <text evidence="2">The sequence shown here is derived from an EMBL/GenBank/DDBJ whole genome shotgun (WGS) entry which is preliminary data.</text>
</comment>
<dbReference type="Proteomes" id="UP000785679">
    <property type="component" value="Unassembled WGS sequence"/>
</dbReference>
<feature type="compositionally biased region" description="Polar residues" evidence="1">
    <location>
        <begin position="166"/>
        <end position="181"/>
    </location>
</feature>
<feature type="compositionally biased region" description="Polar residues" evidence="1">
    <location>
        <begin position="136"/>
        <end position="155"/>
    </location>
</feature>
<gene>
    <name evidence="2" type="ORF">FGO68_gene4642</name>
</gene>
<reference evidence="2" key="1">
    <citation type="submission" date="2019-06" db="EMBL/GenBank/DDBJ databases">
        <authorList>
            <person name="Zheng W."/>
        </authorList>
    </citation>
    <scope>NUCLEOTIDE SEQUENCE</scope>
    <source>
        <strain evidence="2">QDHG01</strain>
    </source>
</reference>
<feature type="compositionally biased region" description="Low complexity" evidence="1">
    <location>
        <begin position="29"/>
        <end position="40"/>
    </location>
</feature>
<feature type="compositionally biased region" description="Polar residues" evidence="1">
    <location>
        <begin position="8"/>
        <end position="22"/>
    </location>
</feature>
<name>A0A8J8P159_HALGN</name>
<organism evidence="2 3">
    <name type="scientific">Halteria grandinella</name>
    <dbReference type="NCBI Taxonomy" id="5974"/>
    <lineage>
        <taxon>Eukaryota</taxon>
        <taxon>Sar</taxon>
        <taxon>Alveolata</taxon>
        <taxon>Ciliophora</taxon>
        <taxon>Intramacronucleata</taxon>
        <taxon>Spirotrichea</taxon>
        <taxon>Stichotrichia</taxon>
        <taxon>Sporadotrichida</taxon>
        <taxon>Halteriidae</taxon>
        <taxon>Halteria</taxon>
    </lineage>
</organism>
<evidence type="ECO:0000313" key="2">
    <source>
        <dbReference type="EMBL" id="TNV85373.1"/>
    </source>
</evidence>
<evidence type="ECO:0000313" key="3">
    <source>
        <dbReference type="Proteomes" id="UP000785679"/>
    </source>
</evidence>